<proteinExistence type="predicted"/>
<evidence type="ECO:0000313" key="2">
    <source>
        <dbReference type="EMBL" id="GAU45363.1"/>
    </source>
</evidence>
<evidence type="ECO:0000313" key="3">
    <source>
        <dbReference type="Proteomes" id="UP000242715"/>
    </source>
</evidence>
<dbReference type="EMBL" id="DF974117">
    <property type="protein sequence ID" value="GAU45363.1"/>
    <property type="molecule type" value="Genomic_DNA"/>
</dbReference>
<feature type="compositionally biased region" description="Low complexity" evidence="1">
    <location>
        <begin position="58"/>
        <end position="75"/>
    </location>
</feature>
<name>A0A2Z6NTA1_TRISU</name>
<dbReference type="AlphaFoldDB" id="A0A2Z6NTA1"/>
<sequence>MVDFYIECVIENCRLLVNTLGWKVGRRMFNSRGVMVLIGEHMQDSYRGQNSLIKEQPSAGSSSPGQGISSRGSKK</sequence>
<feature type="region of interest" description="Disordered" evidence="1">
    <location>
        <begin position="49"/>
        <end position="75"/>
    </location>
</feature>
<evidence type="ECO:0000256" key="1">
    <source>
        <dbReference type="SAM" id="MobiDB-lite"/>
    </source>
</evidence>
<keyword evidence="3" id="KW-1185">Reference proteome</keyword>
<accession>A0A2Z6NTA1</accession>
<organism evidence="2 3">
    <name type="scientific">Trifolium subterraneum</name>
    <name type="common">Subterranean clover</name>
    <dbReference type="NCBI Taxonomy" id="3900"/>
    <lineage>
        <taxon>Eukaryota</taxon>
        <taxon>Viridiplantae</taxon>
        <taxon>Streptophyta</taxon>
        <taxon>Embryophyta</taxon>
        <taxon>Tracheophyta</taxon>
        <taxon>Spermatophyta</taxon>
        <taxon>Magnoliopsida</taxon>
        <taxon>eudicotyledons</taxon>
        <taxon>Gunneridae</taxon>
        <taxon>Pentapetalae</taxon>
        <taxon>rosids</taxon>
        <taxon>fabids</taxon>
        <taxon>Fabales</taxon>
        <taxon>Fabaceae</taxon>
        <taxon>Papilionoideae</taxon>
        <taxon>50 kb inversion clade</taxon>
        <taxon>NPAAA clade</taxon>
        <taxon>Hologalegina</taxon>
        <taxon>IRL clade</taxon>
        <taxon>Trifolieae</taxon>
        <taxon>Trifolium</taxon>
    </lineage>
</organism>
<reference evidence="3" key="1">
    <citation type="journal article" date="2017" name="Front. Plant Sci.">
        <title>Climate Clever Clovers: New Paradigm to Reduce the Environmental Footprint of Ruminants by Breeding Low Methanogenic Forages Utilizing Haplotype Variation.</title>
        <authorList>
            <person name="Kaur P."/>
            <person name="Appels R."/>
            <person name="Bayer P.E."/>
            <person name="Keeble-Gagnere G."/>
            <person name="Wang J."/>
            <person name="Hirakawa H."/>
            <person name="Shirasawa K."/>
            <person name="Vercoe P."/>
            <person name="Stefanova K."/>
            <person name="Durmic Z."/>
            <person name="Nichols P."/>
            <person name="Revell C."/>
            <person name="Isobe S.N."/>
            <person name="Edwards D."/>
            <person name="Erskine W."/>
        </authorList>
    </citation>
    <scope>NUCLEOTIDE SEQUENCE [LARGE SCALE GENOMIC DNA]</scope>
    <source>
        <strain evidence="3">cv. Daliak</strain>
    </source>
</reference>
<protein>
    <submittedName>
        <fullName evidence="2">Uncharacterized protein</fullName>
    </submittedName>
</protein>
<dbReference type="Proteomes" id="UP000242715">
    <property type="component" value="Unassembled WGS sequence"/>
</dbReference>
<gene>
    <name evidence="2" type="ORF">TSUD_239120</name>
</gene>